<comment type="caution">
    <text evidence="1">The sequence shown here is derived from an EMBL/GenBank/DDBJ whole genome shotgun (WGS) entry which is preliminary data.</text>
</comment>
<dbReference type="OrthoDB" id="45963at2759"/>
<proteinExistence type="predicted"/>
<dbReference type="PANTHER" id="PTHR31206">
    <property type="entry name" value="LP10445P"/>
    <property type="match status" value="1"/>
</dbReference>
<gene>
    <name evidence="1" type="ORF">FF38_14249</name>
</gene>
<protein>
    <submittedName>
        <fullName evidence="1">Uncharacterized protein</fullName>
    </submittedName>
</protein>
<dbReference type="InterPro" id="IPR028260">
    <property type="entry name" value="FAM177"/>
</dbReference>
<dbReference type="OMA" id="TECDSIT"/>
<sequence length="140" mass="15686">MDAISNSDEKTECDSITAVELQKSRRVLYFSDGIMEELSESDGEEIGPDITDKSIFTSRTSHKYQAYQMSNPFLNGIDYVGEGLASFFGITTPKYMSESDVENATKGELEISGFDEVRPENGAWYHNNNTNTNIVITKYP</sequence>
<accession>A0A0L0C0W6</accession>
<keyword evidence="2" id="KW-1185">Reference proteome</keyword>
<dbReference type="Proteomes" id="UP000037069">
    <property type="component" value="Unassembled WGS sequence"/>
</dbReference>
<dbReference type="EMBL" id="JRES01001064">
    <property type="protein sequence ID" value="KNC25886.1"/>
    <property type="molecule type" value="Genomic_DNA"/>
</dbReference>
<reference evidence="1 2" key="1">
    <citation type="journal article" date="2015" name="Nat. Commun.">
        <title>Lucilia cuprina genome unlocks parasitic fly biology to underpin future interventions.</title>
        <authorList>
            <person name="Anstead C.A."/>
            <person name="Korhonen P.K."/>
            <person name="Young N.D."/>
            <person name="Hall R.S."/>
            <person name="Jex A.R."/>
            <person name="Murali S.C."/>
            <person name="Hughes D.S."/>
            <person name="Lee S.F."/>
            <person name="Perry T."/>
            <person name="Stroehlein A.J."/>
            <person name="Ansell B.R."/>
            <person name="Breugelmans B."/>
            <person name="Hofmann A."/>
            <person name="Qu J."/>
            <person name="Dugan S."/>
            <person name="Lee S.L."/>
            <person name="Chao H."/>
            <person name="Dinh H."/>
            <person name="Han Y."/>
            <person name="Doddapaneni H.V."/>
            <person name="Worley K.C."/>
            <person name="Muzny D.M."/>
            <person name="Ioannidis P."/>
            <person name="Waterhouse R.M."/>
            <person name="Zdobnov E.M."/>
            <person name="James P.J."/>
            <person name="Bagnall N.H."/>
            <person name="Kotze A.C."/>
            <person name="Gibbs R.A."/>
            <person name="Richards S."/>
            <person name="Batterham P."/>
            <person name="Gasser R.B."/>
        </authorList>
    </citation>
    <scope>NUCLEOTIDE SEQUENCE [LARGE SCALE GENOMIC DNA]</scope>
    <source>
        <strain evidence="1 2">LS</strain>
        <tissue evidence="1">Full body</tissue>
    </source>
</reference>
<evidence type="ECO:0000313" key="2">
    <source>
        <dbReference type="Proteomes" id="UP000037069"/>
    </source>
</evidence>
<evidence type="ECO:0000313" key="1">
    <source>
        <dbReference type="EMBL" id="KNC25886.1"/>
    </source>
</evidence>
<name>A0A0L0C0W6_LUCCU</name>
<dbReference type="PANTHER" id="PTHR31206:SF1">
    <property type="entry name" value="LP10445P"/>
    <property type="match status" value="1"/>
</dbReference>
<dbReference type="AlphaFoldDB" id="A0A0L0C0W6"/>
<dbReference type="Pfam" id="PF14774">
    <property type="entry name" value="FAM177"/>
    <property type="match status" value="1"/>
</dbReference>
<organism evidence="1 2">
    <name type="scientific">Lucilia cuprina</name>
    <name type="common">Green bottle fly</name>
    <name type="synonym">Australian sheep blowfly</name>
    <dbReference type="NCBI Taxonomy" id="7375"/>
    <lineage>
        <taxon>Eukaryota</taxon>
        <taxon>Metazoa</taxon>
        <taxon>Ecdysozoa</taxon>
        <taxon>Arthropoda</taxon>
        <taxon>Hexapoda</taxon>
        <taxon>Insecta</taxon>
        <taxon>Pterygota</taxon>
        <taxon>Neoptera</taxon>
        <taxon>Endopterygota</taxon>
        <taxon>Diptera</taxon>
        <taxon>Brachycera</taxon>
        <taxon>Muscomorpha</taxon>
        <taxon>Oestroidea</taxon>
        <taxon>Calliphoridae</taxon>
        <taxon>Luciliinae</taxon>
        <taxon>Lucilia</taxon>
    </lineage>
</organism>